<evidence type="ECO:0000259" key="8">
    <source>
        <dbReference type="Pfam" id="PF02771"/>
    </source>
</evidence>
<dbReference type="Pfam" id="PF02770">
    <property type="entry name" value="Acyl-CoA_dh_M"/>
    <property type="match status" value="1"/>
</dbReference>
<evidence type="ECO:0000256" key="3">
    <source>
        <dbReference type="ARBA" id="ARBA00022630"/>
    </source>
</evidence>
<dbReference type="FunFam" id="2.40.110.10:FF:000002">
    <property type="entry name" value="Acyl-CoA dehydrogenase fadE12"/>
    <property type="match status" value="1"/>
</dbReference>
<dbReference type="Pfam" id="PF00441">
    <property type="entry name" value="Acyl-CoA_dh_1"/>
    <property type="match status" value="1"/>
</dbReference>
<keyword evidence="5" id="KW-0560">Oxidoreductase</keyword>
<evidence type="ECO:0000256" key="5">
    <source>
        <dbReference type="ARBA" id="ARBA00023002"/>
    </source>
</evidence>
<evidence type="ECO:0000256" key="2">
    <source>
        <dbReference type="ARBA" id="ARBA00009347"/>
    </source>
</evidence>
<dbReference type="GO" id="GO:0003995">
    <property type="term" value="F:acyl-CoA dehydrogenase activity"/>
    <property type="evidence" value="ECO:0007669"/>
    <property type="project" value="InterPro"/>
</dbReference>
<evidence type="ECO:0000259" key="6">
    <source>
        <dbReference type="Pfam" id="PF00441"/>
    </source>
</evidence>
<comment type="cofactor">
    <cofactor evidence="1">
        <name>FAD</name>
        <dbReference type="ChEBI" id="CHEBI:57692"/>
    </cofactor>
</comment>
<evidence type="ECO:0000256" key="1">
    <source>
        <dbReference type="ARBA" id="ARBA00001974"/>
    </source>
</evidence>
<organism evidence="9">
    <name type="scientific">marine sediment metagenome</name>
    <dbReference type="NCBI Taxonomy" id="412755"/>
    <lineage>
        <taxon>unclassified sequences</taxon>
        <taxon>metagenomes</taxon>
        <taxon>ecological metagenomes</taxon>
    </lineage>
</organism>
<dbReference type="InterPro" id="IPR009100">
    <property type="entry name" value="AcylCoA_DH/oxidase_NM_dom_sf"/>
</dbReference>
<dbReference type="Pfam" id="PF02771">
    <property type="entry name" value="Acyl-CoA_dh_N"/>
    <property type="match status" value="1"/>
</dbReference>
<feature type="non-terminal residue" evidence="9">
    <location>
        <position position="1"/>
    </location>
</feature>
<dbReference type="InterPro" id="IPR036250">
    <property type="entry name" value="AcylCo_DH-like_C"/>
</dbReference>
<sequence length="341" mass="38095">DKNISKEARASLEFAEDSRETEWVHPSFAAMLYQGQVKWDLMHPFPRQTNEDKRIGDEFIEKLEAYLEANYDADEVDRTGEIPDSVLKGLAELGCFAMKIPTQYNGLGLSQVNYNRALHLTGSYCGNLTALLSAHQSIGVPQPLLMFGTDEQKEKFLPRFREGAISAFALTEANAGSDPRAMTTAATPTEDGSHYVINGEKLWCTNGTKANVIVVMAVTPPKIVRGKERKQITAFLVEMDTPGVEVLHRCRFMGLKALYNGVIRFTDVKIPKENMILEEGDGLRLALKTLNTGRLSIPAGVTGSSKWCMKINRKWTNKRVQWGHPIGEHETIAGKQSFNRY</sequence>
<reference evidence="9" key="1">
    <citation type="journal article" date="2014" name="Front. Microbiol.">
        <title>High frequency of phylogenetically diverse reductive dehalogenase-homologous genes in deep subseafloor sedimentary metagenomes.</title>
        <authorList>
            <person name="Kawai M."/>
            <person name="Futagami T."/>
            <person name="Toyoda A."/>
            <person name="Takaki Y."/>
            <person name="Nishi S."/>
            <person name="Hori S."/>
            <person name="Arai W."/>
            <person name="Tsubouchi T."/>
            <person name="Morono Y."/>
            <person name="Uchiyama I."/>
            <person name="Ito T."/>
            <person name="Fujiyama A."/>
            <person name="Inagaki F."/>
            <person name="Takami H."/>
        </authorList>
    </citation>
    <scope>NUCLEOTIDE SEQUENCE</scope>
    <source>
        <strain evidence="9">Expedition CK06-06</strain>
    </source>
</reference>
<name>X1BZK4_9ZZZZ</name>
<dbReference type="InterPro" id="IPR037069">
    <property type="entry name" value="AcylCoA_DH/ox_N_sf"/>
</dbReference>
<dbReference type="FunFam" id="1.10.540.10:FF:000001">
    <property type="entry name" value="Very long-chain-specific acyl-CoA dehydrogenase, mitochondrial"/>
    <property type="match status" value="1"/>
</dbReference>
<dbReference type="InterPro" id="IPR006089">
    <property type="entry name" value="Acyl-CoA_DH_CS"/>
</dbReference>
<keyword evidence="4" id="KW-0274">FAD</keyword>
<dbReference type="Gene3D" id="1.10.540.10">
    <property type="entry name" value="Acyl-CoA dehydrogenase/oxidase, N-terminal domain"/>
    <property type="match status" value="1"/>
</dbReference>
<comment type="caution">
    <text evidence="9">The sequence shown here is derived from an EMBL/GenBank/DDBJ whole genome shotgun (WGS) entry which is preliminary data.</text>
</comment>
<proteinExistence type="inferred from homology"/>
<dbReference type="SUPFAM" id="SSF56645">
    <property type="entry name" value="Acyl-CoA dehydrogenase NM domain-like"/>
    <property type="match status" value="1"/>
</dbReference>
<feature type="domain" description="Acyl-CoA dehydrogenase/oxidase N-terminal" evidence="8">
    <location>
        <begin position="59"/>
        <end position="163"/>
    </location>
</feature>
<feature type="non-terminal residue" evidence="9">
    <location>
        <position position="341"/>
    </location>
</feature>
<dbReference type="SUPFAM" id="SSF47203">
    <property type="entry name" value="Acyl-CoA dehydrogenase C-terminal domain-like"/>
    <property type="match status" value="1"/>
</dbReference>
<protein>
    <recommendedName>
        <fullName evidence="10">DNA polymerase II</fullName>
    </recommendedName>
</protein>
<dbReference type="InterPro" id="IPR046373">
    <property type="entry name" value="Acyl-CoA_Oxase/DH_mid-dom_sf"/>
</dbReference>
<keyword evidence="3" id="KW-0285">Flavoprotein</keyword>
<dbReference type="InterPro" id="IPR009075">
    <property type="entry name" value="AcylCo_DH/oxidase_C"/>
</dbReference>
<dbReference type="PANTHER" id="PTHR43884">
    <property type="entry name" value="ACYL-COA DEHYDROGENASE"/>
    <property type="match status" value="1"/>
</dbReference>
<evidence type="ECO:0000313" key="9">
    <source>
        <dbReference type="EMBL" id="GAG86522.1"/>
    </source>
</evidence>
<evidence type="ECO:0000256" key="4">
    <source>
        <dbReference type="ARBA" id="ARBA00022827"/>
    </source>
</evidence>
<dbReference type="AlphaFoldDB" id="X1BZK4"/>
<evidence type="ECO:0008006" key="10">
    <source>
        <dbReference type="Google" id="ProtNLM"/>
    </source>
</evidence>
<feature type="domain" description="Acyl-CoA oxidase/dehydrogenase middle" evidence="7">
    <location>
        <begin position="167"/>
        <end position="268"/>
    </location>
</feature>
<dbReference type="PANTHER" id="PTHR43884:SF9">
    <property type="entry name" value="COMPLEX I ASSEMBLY FACTOR ACAD9, MITOCHONDRIAL"/>
    <property type="match status" value="1"/>
</dbReference>
<dbReference type="InterPro" id="IPR013786">
    <property type="entry name" value="AcylCoA_DH/ox_N"/>
</dbReference>
<gene>
    <name evidence="9" type="ORF">S01H4_22319</name>
</gene>
<dbReference type="PROSITE" id="PS00072">
    <property type="entry name" value="ACYL_COA_DH_1"/>
    <property type="match status" value="1"/>
</dbReference>
<evidence type="ECO:0000259" key="7">
    <source>
        <dbReference type="Pfam" id="PF02770"/>
    </source>
</evidence>
<dbReference type="GO" id="GO:0050660">
    <property type="term" value="F:flavin adenine dinucleotide binding"/>
    <property type="evidence" value="ECO:0007669"/>
    <property type="project" value="InterPro"/>
</dbReference>
<dbReference type="InterPro" id="IPR006091">
    <property type="entry name" value="Acyl-CoA_Oxase/DH_mid-dom"/>
</dbReference>
<accession>X1BZK4</accession>
<comment type="similarity">
    <text evidence="2">Belongs to the acyl-CoA dehydrogenase family.</text>
</comment>
<feature type="domain" description="Acyl-CoA dehydrogenase/oxidase C-terminal" evidence="6">
    <location>
        <begin position="280"/>
        <end position="333"/>
    </location>
</feature>
<dbReference type="Gene3D" id="2.40.110.10">
    <property type="entry name" value="Butyryl-CoA Dehydrogenase, subunit A, domain 2"/>
    <property type="match status" value="1"/>
</dbReference>
<dbReference type="EMBL" id="BART01010209">
    <property type="protein sequence ID" value="GAG86522.1"/>
    <property type="molecule type" value="Genomic_DNA"/>
</dbReference>
<dbReference type="Gene3D" id="1.20.140.10">
    <property type="entry name" value="Butyryl-CoA Dehydrogenase, subunit A, domain 3"/>
    <property type="match status" value="1"/>
</dbReference>